<dbReference type="InterPro" id="IPR052049">
    <property type="entry name" value="Electron_transfer_protein"/>
</dbReference>
<reference evidence="8 9" key="1">
    <citation type="submission" date="2020-08" db="EMBL/GenBank/DDBJ databases">
        <title>Amycolatopsis sp. nov. DR6-1 isolated from Dendrobium heterocarpum.</title>
        <authorList>
            <person name="Tedsree N."/>
            <person name="Kuncharoen N."/>
            <person name="Likhitwitayawuid K."/>
            <person name="Tanasupawat S."/>
        </authorList>
    </citation>
    <scope>NUCLEOTIDE SEQUENCE [LARGE SCALE GENOMIC DNA]</scope>
    <source>
        <strain evidence="8 9">DR6-1</strain>
    </source>
</reference>
<dbReference type="Proteomes" id="UP000526734">
    <property type="component" value="Unassembled WGS sequence"/>
</dbReference>
<keyword evidence="9" id="KW-1185">Reference proteome</keyword>
<evidence type="ECO:0000256" key="2">
    <source>
        <dbReference type="ARBA" id="ARBA00008929"/>
    </source>
</evidence>
<dbReference type="EMBL" id="JACGZW010000008">
    <property type="protein sequence ID" value="MBB1156185.1"/>
    <property type="molecule type" value="Genomic_DNA"/>
</dbReference>
<evidence type="ECO:0000313" key="9">
    <source>
        <dbReference type="Proteomes" id="UP000526734"/>
    </source>
</evidence>
<comment type="subcellular location">
    <subcellularLocation>
        <location evidence="1">Cell membrane</location>
        <topology evidence="1">Multi-pass membrane protein</topology>
    </subcellularLocation>
</comment>
<evidence type="ECO:0000256" key="4">
    <source>
        <dbReference type="ARBA" id="ARBA00022692"/>
    </source>
</evidence>
<dbReference type="Pfam" id="PF03916">
    <property type="entry name" value="NrfD"/>
    <property type="match status" value="1"/>
</dbReference>
<accession>A0A7W3VZV5</accession>
<keyword evidence="5 7" id="KW-1133">Transmembrane helix</keyword>
<feature type="transmembrane region" description="Helical" evidence="7">
    <location>
        <begin position="169"/>
        <end position="191"/>
    </location>
</feature>
<keyword evidence="4 7" id="KW-0812">Transmembrane</keyword>
<dbReference type="InterPro" id="IPR005614">
    <property type="entry name" value="NrfD-like"/>
</dbReference>
<comment type="caution">
    <text evidence="8">The sequence shown here is derived from an EMBL/GenBank/DDBJ whole genome shotgun (WGS) entry which is preliminary data.</text>
</comment>
<keyword evidence="3" id="KW-1003">Cell membrane</keyword>
<keyword evidence="6 7" id="KW-0472">Membrane</keyword>
<gene>
    <name evidence="8" type="primary">nrfD</name>
    <name evidence="8" type="ORF">H4281_23800</name>
</gene>
<feature type="transmembrane region" description="Helical" evidence="7">
    <location>
        <begin position="136"/>
        <end position="157"/>
    </location>
</feature>
<dbReference type="AlphaFoldDB" id="A0A7W3VZV5"/>
<dbReference type="RefSeq" id="WP_182893141.1">
    <property type="nucleotide sequence ID" value="NZ_JACGZW010000008.1"/>
</dbReference>
<name>A0A7W3VZV5_9PSEU</name>
<evidence type="ECO:0000256" key="6">
    <source>
        <dbReference type="ARBA" id="ARBA00023136"/>
    </source>
</evidence>
<comment type="similarity">
    <text evidence="2">Belongs to the NrfD family.</text>
</comment>
<sequence>MSPRRERAMVEPAEFRSYYGRPILKEPAWKQPDVPLYLFLGGAAGASASLAALADATGRPELAKAGRLAASGGSIASVVALIHDLGKPARFLNMLRVLKPTSPLSVGSWILSPFSGLAAGAAFSTLTGRFPRLGRLAGAGAGVLGPAMCTYTAVLLADTATPSWHEAHGTLPVLFAGSALTSGAGIALLAVPRKENGPAVRAGLAGAAAELAAEHHLETGLGLASEPYRTGRAGRLLKAAKALTAAGAALSLAARKNRAAGVAAGAAYLASGLCTRFGVYAAGVESAKDPKYVVVPQRERLAQREAVREGPLEGS</sequence>
<dbReference type="GO" id="GO:0005886">
    <property type="term" value="C:plasma membrane"/>
    <property type="evidence" value="ECO:0007669"/>
    <property type="project" value="UniProtKB-SubCell"/>
</dbReference>
<proteinExistence type="inferred from homology"/>
<dbReference type="Gene3D" id="1.20.1630.10">
    <property type="entry name" value="Formate dehydrogenase/DMSO reductase domain"/>
    <property type="match status" value="1"/>
</dbReference>
<dbReference type="PANTHER" id="PTHR34856">
    <property type="entry name" value="PROTEIN NRFD"/>
    <property type="match status" value="1"/>
</dbReference>
<evidence type="ECO:0000313" key="8">
    <source>
        <dbReference type="EMBL" id="MBB1156185.1"/>
    </source>
</evidence>
<evidence type="ECO:0000256" key="3">
    <source>
        <dbReference type="ARBA" id="ARBA00022475"/>
    </source>
</evidence>
<organism evidence="8 9">
    <name type="scientific">Amycolatopsis dendrobii</name>
    <dbReference type="NCBI Taxonomy" id="2760662"/>
    <lineage>
        <taxon>Bacteria</taxon>
        <taxon>Bacillati</taxon>
        <taxon>Actinomycetota</taxon>
        <taxon>Actinomycetes</taxon>
        <taxon>Pseudonocardiales</taxon>
        <taxon>Pseudonocardiaceae</taxon>
        <taxon>Amycolatopsis</taxon>
    </lineage>
</organism>
<feature type="transmembrane region" description="Helical" evidence="7">
    <location>
        <begin position="106"/>
        <end position="124"/>
    </location>
</feature>
<evidence type="ECO:0000256" key="1">
    <source>
        <dbReference type="ARBA" id="ARBA00004651"/>
    </source>
</evidence>
<evidence type="ECO:0000256" key="5">
    <source>
        <dbReference type="ARBA" id="ARBA00022989"/>
    </source>
</evidence>
<protein>
    <submittedName>
        <fullName evidence="8">Polysulfide reductase NrfD</fullName>
    </submittedName>
</protein>
<feature type="transmembrane region" description="Helical" evidence="7">
    <location>
        <begin position="36"/>
        <end position="56"/>
    </location>
</feature>
<dbReference type="PANTHER" id="PTHR34856:SF2">
    <property type="entry name" value="PROTEIN NRFD"/>
    <property type="match status" value="1"/>
</dbReference>
<evidence type="ECO:0000256" key="7">
    <source>
        <dbReference type="SAM" id="Phobius"/>
    </source>
</evidence>